<keyword evidence="2" id="KW-1185">Reference proteome</keyword>
<dbReference type="Gene3D" id="3.40.630.30">
    <property type="match status" value="1"/>
</dbReference>
<dbReference type="PANTHER" id="PTHR46067:SF27">
    <property type="entry name" value="ACYL-COA N-ACYLTRANSFERASES (NAT) SUPERFAMILY PROTEIN"/>
    <property type="match status" value="1"/>
</dbReference>
<dbReference type="InterPro" id="IPR016181">
    <property type="entry name" value="Acyl_CoA_acyltransferase"/>
</dbReference>
<proteinExistence type="predicted"/>
<dbReference type="PANTHER" id="PTHR46067">
    <property type="entry name" value="ACYL-COA N-ACYLTRANSFERASES (NAT) SUPERFAMILY PROTEIN"/>
    <property type="match status" value="1"/>
</dbReference>
<sequence>MAVTLRPLDLTDIDDFMVWASDEKAARSCSWEPYTDKSDALKFIKDKVLPHPWYRAICVDGRPVGAISVTANSAARDRCGGELGYVLGSNFWGKGIATAAVKLVAERIFEERPELERVEALVAVENLASQRVVEKAGFHREGVLRKYGVLKGKTRDFVMFSLLSTDLQSKIIDELYCVKISE</sequence>
<organism evidence="2 3">
    <name type="scientific">Momordica charantia</name>
    <name type="common">Bitter gourd</name>
    <name type="synonym">Balsam pear</name>
    <dbReference type="NCBI Taxonomy" id="3673"/>
    <lineage>
        <taxon>Eukaryota</taxon>
        <taxon>Viridiplantae</taxon>
        <taxon>Streptophyta</taxon>
        <taxon>Embryophyta</taxon>
        <taxon>Tracheophyta</taxon>
        <taxon>Spermatophyta</taxon>
        <taxon>Magnoliopsida</taxon>
        <taxon>eudicotyledons</taxon>
        <taxon>Gunneridae</taxon>
        <taxon>Pentapetalae</taxon>
        <taxon>rosids</taxon>
        <taxon>fabids</taxon>
        <taxon>Cucurbitales</taxon>
        <taxon>Cucurbitaceae</taxon>
        <taxon>Momordiceae</taxon>
        <taxon>Momordica</taxon>
    </lineage>
</organism>
<accession>A0A6J1CA30</accession>
<dbReference type="KEGG" id="mcha:111009349"/>
<dbReference type="Pfam" id="PF13302">
    <property type="entry name" value="Acetyltransf_3"/>
    <property type="match status" value="1"/>
</dbReference>
<dbReference type="RefSeq" id="XP_022138097.1">
    <property type="nucleotide sequence ID" value="XM_022282405.1"/>
</dbReference>
<dbReference type="Proteomes" id="UP000504603">
    <property type="component" value="Unplaced"/>
</dbReference>
<dbReference type="InterPro" id="IPR000182">
    <property type="entry name" value="GNAT_dom"/>
</dbReference>
<evidence type="ECO:0000259" key="1">
    <source>
        <dbReference type="PROSITE" id="PS51186"/>
    </source>
</evidence>
<dbReference type="SUPFAM" id="SSF55729">
    <property type="entry name" value="Acyl-CoA N-acyltransferases (Nat)"/>
    <property type="match status" value="1"/>
</dbReference>
<dbReference type="PROSITE" id="PS51186">
    <property type="entry name" value="GNAT"/>
    <property type="match status" value="1"/>
</dbReference>
<evidence type="ECO:0000313" key="2">
    <source>
        <dbReference type="Proteomes" id="UP000504603"/>
    </source>
</evidence>
<dbReference type="AlphaFoldDB" id="A0A6J1CA30"/>
<name>A0A6J1CA30_MOMCH</name>
<dbReference type="GO" id="GO:0016747">
    <property type="term" value="F:acyltransferase activity, transferring groups other than amino-acyl groups"/>
    <property type="evidence" value="ECO:0007669"/>
    <property type="project" value="InterPro"/>
</dbReference>
<dbReference type="GeneID" id="111009349"/>
<gene>
    <name evidence="3" type="primary">LOC111009349</name>
</gene>
<feature type="domain" description="N-acetyltransferase" evidence="1">
    <location>
        <begin position="3"/>
        <end position="156"/>
    </location>
</feature>
<dbReference type="OrthoDB" id="630895at2759"/>
<protein>
    <submittedName>
        <fullName evidence="3">Uncharacterized protein LOC111009349</fullName>
    </submittedName>
</protein>
<dbReference type="CDD" id="cd04301">
    <property type="entry name" value="NAT_SF"/>
    <property type="match status" value="1"/>
</dbReference>
<reference evidence="3" key="1">
    <citation type="submission" date="2025-08" db="UniProtKB">
        <authorList>
            <consortium name="RefSeq"/>
        </authorList>
    </citation>
    <scope>IDENTIFICATION</scope>
    <source>
        <strain evidence="3">OHB3-1</strain>
    </source>
</reference>
<evidence type="ECO:0000313" key="3">
    <source>
        <dbReference type="RefSeq" id="XP_022138097.1"/>
    </source>
</evidence>